<organism evidence="6">
    <name type="scientific">Schlesneria paludicola</name>
    <dbReference type="NCBI Taxonomy" id="360056"/>
    <lineage>
        <taxon>Bacteria</taxon>
        <taxon>Pseudomonadati</taxon>
        <taxon>Planctomycetota</taxon>
        <taxon>Planctomycetia</taxon>
        <taxon>Planctomycetales</taxon>
        <taxon>Planctomycetaceae</taxon>
        <taxon>Schlesneria</taxon>
    </lineage>
</organism>
<dbReference type="Gene3D" id="3.30.2320.80">
    <property type="match status" value="1"/>
</dbReference>
<dbReference type="GO" id="GO:0051604">
    <property type="term" value="P:protein maturation"/>
    <property type="evidence" value="ECO:0007669"/>
    <property type="project" value="InterPro"/>
</dbReference>
<proteinExistence type="inferred from homology"/>
<reference evidence="6" key="1">
    <citation type="journal article" date="2020" name="mSystems">
        <title>Genome- and Community-Level Interaction Insights into Carbon Utilization and Element Cycling Functions of Hydrothermarchaeota in Hydrothermal Sediment.</title>
        <authorList>
            <person name="Zhou Z."/>
            <person name="Liu Y."/>
            <person name="Xu W."/>
            <person name="Pan J."/>
            <person name="Luo Z.H."/>
            <person name="Li M."/>
        </authorList>
    </citation>
    <scope>NUCLEOTIDE SEQUENCE [LARGE SCALE GENOMIC DNA]</scope>
    <source>
        <strain evidence="6">SpSt-508</strain>
    </source>
</reference>
<keyword evidence="3 5" id="KW-0479">Metal-binding</keyword>
<feature type="binding site" evidence="5">
    <location>
        <position position="101"/>
    </location>
    <ligand>
        <name>Zn(2+)</name>
        <dbReference type="ChEBI" id="CHEBI:29105"/>
    </ligand>
</feature>
<feature type="binding site" evidence="5">
    <location>
        <position position="104"/>
    </location>
    <ligand>
        <name>Zn(2+)</name>
        <dbReference type="ChEBI" id="CHEBI:29105"/>
    </ligand>
</feature>
<sequence length="126" mass="13502">MRYDVLPDMPAMHELSIALRVLDLAAAAAASMDPARVVAIHLRVGPLSGVDAEALRSAYELARGSSPLKDARLEIELAPLRVFCESCASDQDAESVQALRCRRCGTPATRLVSGDELELRALEVSA</sequence>
<dbReference type="HAMAP" id="MF_00213">
    <property type="entry name" value="HypA_HybF"/>
    <property type="match status" value="1"/>
</dbReference>
<dbReference type="PIRSF" id="PIRSF004761">
    <property type="entry name" value="Hydrgn_mat_HypA"/>
    <property type="match status" value="1"/>
</dbReference>
<dbReference type="EMBL" id="DSVQ01000015">
    <property type="protein sequence ID" value="HGT39835.1"/>
    <property type="molecule type" value="Genomic_DNA"/>
</dbReference>
<evidence type="ECO:0000256" key="1">
    <source>
        <dbReference type="ARBA" id="ARBA00010748"/>
    </source>
</evidence>
<feature type="binding site" evidence="5">
    <location>
        <position position="13"/>
    </location>
    <ligand>
        <name>Ni(2+)</name>
        <dbReference type="ChEBI" id="CHEBI:49786"/>
    </ligand>
</feature>
<dbReference type="GO" id="GO:0008270">
    <property type="term" value="F:zinc ion binding"/>
    <property type="evidence" value="ECO:0007669"/>
    <property type="project" value="UniProtKB-UniRule"/>
</dbReference>
<dbReference type="Pfam" id="PF01155">
    <property type="entry name" value="HypA"/>
    <property type="match status" value="1"/>
</dbReference>
<dbReference type="InterPro" id="IPR020538">
    <property type="entry name" value="Hydgase_Ni_incorp_HypA/HybF_CS"/>
</dbReference>
<feature type="binding site" evidence="5">
    <location>
        <position position="87"/>
    </location>
    <ligand>
        <name>Zn(2+)</name>
        <dbReference type="ChEBI" id="CHEBI:29105"/>
    </ligand>
</feature>
<evidence type="ECO:0000256" key="2">
    <source>
        <dbReference type="ARBA" id="ARBA00022596"/>
    </source>
</evidence>
<comment type="caution">
    <text evidence="6">The sequence shown here is derived from an EMBL/GenBank/DDBJ whole genome shotgun (WGS) entry which is preliminary data.</text>
</comment>
<dbReference type="GO" id="GO:0016151">
    <property type="term" value="F:nickel cation binding"/>
    <property type="evidence" value="ECO:0007669"/>
    <property type="project" value="UniProtKB-UniRule"/>
</dbReference>
<evidence type="ECO:0000256" key="5">
    <source>
        <dbReference type="HAMAP-Rule" id="MF_00213"/>
    </source>
</evidence>
<gene>
    <name evidence="5" type="primary">hypA</name>
    <name evidence="6" type="ORF">ENS64_11330</name>
</gene>
<evidence type="ECO:0000256" key="3">
    <source>
        <dbReference type="ARBA" id="ARBA00022723"/>
    </source>
</evidence>
<evidence type="ECO:0000256" key="4">
    <source>
        <dbReference type="ARBA" id="ARBA00022833"/>
    </source>
</evidence>
<dbReference type="PROSITE" id="PS01249">
    <property type="entry name" value="HYPA"/>
    <property type="match status" value="1"/>
</dbReference>
<keyword evidence="2 5" id="KW-0533">Nickel</keyword>
<dbReference type="AlphaFoldDB" id="A0A7C4LLN4"/>
<accession>A0A7C4LLN4</accession>
<comment type="function">
    <text evidence="5">Involved in the maturation of [NiFe] hydrogenases. Required for nickel insertion into the metal center of the hydrogenase.</text>
</comment>
<evidence type="ECO:0000313" key="6">
    <source>
        <dbReference type="EMBL" id="HGT39835.1"/>
    </source>
</evidence>
<protein>
    <recommendedName>
        <fullName evidence="5">Hydrogenase maturation factor HypA</fullName>
    </recommendedName>
</protein>
<name>A0A7C4LLN4_9PLAN</name>
<dbReference type="PANTHER" id="PTHR34535:SF3">
    <property type="entry name" value="HYDROGENASE MATURATION FACTOR HYPA"/>
    <property type="match status" value="1"/>
</dbReference>
<feature type="binding site" evidence="5">
    <location>
        <position position="84"/>
    </location>
    <ligand>
        <name>Zn(2+)</name>
        <dbReference type="ChEBI" id="CHEBI:29105"/>
    </ligand>
</feature>
<comment type="similarity">
    <text evidence="1 5">Belongs to the HypA/HybF family.</text>
</comment>
<dbReference type="PANTHER" id="PTHR34535">
    <property type="entry name" value="HYDROGENASE MATURATION FACTOR HYPA"/>
    <property type="match status" value="1"/>
</dbReference>
<dbReference type="InterPro" id="IPR000688">
    <property type="entry name" value="HypA/HybF"/>
</dbReference>
<keyword evidence="4 5" id="KW-0862">Zinc</keyword>